<feature type="compositionally biased region" description="Basic residues" evidence="2">
    <location>
        <begin position="297"/>
        <end position="309"/>
    </location>
</feature>
<dbReference type="PROSITE" id="PS50011">
    <property type="entry name" value="PROTEIN_KINASE_DOM"/>
    <property type="match status" value="1"/>
</dbReference>
<dbReference type="SUPFAM" id="SSF56112">
    <property type="entry name" value="Protein kinase-like (PK-like)"/>
    <property type="match status" value="1"/>
</dbReference>
<sequence>MDEIPPELPGYRPTALLGTGATSRVWRARRILDDELVAVKILPGEADDAAVREFSLLQQAAGEHVVTVHETLAIDGRDGPATALVLELLSGGSLGQVVAARGHLTPGETVTIIAPVARALSGLHDLGVVHGDLSPGNVLLTSTGRPALSDLGFSRLTGEPPGEVHGTDGYVAPEVIEGDEPTRSSDVHALGALAWLCLTGAPPGHVVERADLQAHVPDTPELVSMIQRCLDTDPTARPEADEVARAVFDSVPAEPIRMTSPGDVASSLTRRIRESARAGSLVVPEWQRELTSPVASTRRRRWWQRRPRAKGVSAPPRTARHASPKPVTSPAALGSVPSPARTPLSRPRAIARDAAERSGPGRVPLLVVIGVGLVLAVIVPWQLAGAGDAQGESTPRAAVSSATEEQDTGVVTDRSAPRTSPNQLARELTGMREQMVLDLDPDVLERLDEPGSPAAERDRGLIEMLSGSESHYRGVDLAVRSAHLERSAGRVAVLGVTSDADAYTVVGPEGEEQRPATHGQQVELVLVWHEGAWRVREVR</sequence>
<dbReference type="InterPro" id="IPR051681">
    <property type="entry name" value="Ser/Thr_Kinases-Pseudokinases"/>
</dbReference>
<dbReference type="Pfam" id="PF00069">
    <property type="entry name" value="Pkinase"/>
    <property type="match status" value="1"/>
</dbReference>
<dbReference type="PANTHER" id="PTHR44329">
    <property type="entry name" value="SERINE/THREONINE-PROTEIN KINASE TNNI3K-RELATED"/>
    <property type="match status" value="1"/>
</dbReference>
<gene>
    <name evidence="4" type="ORF">V1351_06625</name>
</gene>
<feature type="region of interest" description="Disordered" evidence="2">
    <location>
        <begin position="294"/>
        <end position="347"/>
    </location>
</feature>
<keyword evidence="5" id="KW-1185">Reference proteome</keyword>
<dbReference type="RefSeq" id="WP_338751920.1">
    <property type="nucleotide sequence ID" value="NZ_CP144913.1"/>
</dbReference>
<evidence type="ECO:0000256" key="1">
    <source>
        <dbReference type="PROSITE-ProRule" id="PRU10141"/>
    </source>
</evidence>
<dbReference type="PANTHER" id="PTHR44329:SF214">
    <property type="entry name" value="PROTEIN KINASE DOMAIN-CONTAINING PROTEIN"/>
    <property type="match status" value="1"/>
</dbReference>
<proteinExistence type="predicted"/>
<name>A0ABZ2MKZ8_9MICO</name>
<dbReference type="GO" id="GO:0004674">
    <property type="term" value="F:protein serine/threonine kinase activity"/>
    <property type="evidence" value="ECO:0007669"/>
    <property type="project" value="UniProtKB-EC"/>
</dbReference>
<dbReference type="EC" id="2.7.11.1" evidence="4"/>
<dbReference type="PROSITE" id="PS00109">
    <property type="entry name" value="PROTEIN_KINASE_TYR"/>
    <property type="match status" value="1"/>
</dbReference>
<keyword evidence="4" id="KW-0418">Kinase</keyword>
<dbReference type="PROSITE" id="PS00107">
    <property type="entry name" value="PROTEIN_KINASE_ATP"/>
    <property type="match status" value="1"/>
</dbReference>
<dbReference type="Proteomes" id="UP001382727">
    <property type="component" value="Chromosome"/>
</dbReference>
<feature type="binding site" evidence="1">
    <location>
        <position position="40"/>
    </location>
    <ligand>
        <name>ATP</name>
        <dbReference type="ChEBI" id="CHEBI:30616"/>
    </ligand>
</feature>
<protein>
    <submittedName>
        <fullName evidence="4">Serine/threonine-protein kinase</fullName>
        <ecNumber evidence="4">2.7.11.1</ecNumber>
    </submittedName>
</protein>
<evidence type="ECO:0000259" key="3">
    <source>
        <dbReference type="PROSITE" id="PS50011"/>
    </source>
</evidence>
<accession>A0ABZ2MKZ8</accession>
<keyword evidence="4" id="KW-0808">Transferase</keyword>
<organism evidence="4 5">
    <name type="scientific">Janibacter alittae</name>
    <dbReference type="NCBI Taxonomy" id="3115209"/>
    <lineage>
        <taxon>Bacteria</taxon>
        <taxon>Bacillati</taxon>
        <taxon>Actinomycetota</taxon>
        <taxon>Actinomycetes</taxon>
        <taxon>Micrococcales</taxon>
        <taxon>Intrasporangiaceae</taxon>
        <taxon>Janibacter</taxon>
    </lineage>
</organism>
<dbReference type="CDD" id="cd14014">
    <property type="entry name" value="STKc_PknB_like"/>
    <property type="match status" value="1"/>
</dbReference>
<keyword evidence="1" id="KW-0067">ATP-binding</keyword>
<dbReference type="InterPro" id="IPR011009">
    <property type="entry name" value="Kinase-like_dom_sf"/>
</dbReference>
<dbReference type="InterPro" id="IPR000719">
    <property type="entry name" value="Prot_kinase_dom"/>
</dbReference>
<dbReference type="InterPro" id="IPR008266">
    <property type="entry name" value="Tyr_kinase_AS"/>
</dbReference>
<keyword evidence="1" id="KW-0547">Nucleotide-binding</keyword>
<evidence type="ECO:0000256" key="2">
    <source>
        <dbReference type="SAM" id="MobiDB-lite"/>
    </source>
</evidence>
<evidence type="ECO:0000313" key="4">
    <source>
        <dbReference type="EMBL" id="WXB77745.1"/>
    </source>
</evidence>
<dbReference type="InterPro" id="IPR017441">
    <property type="entry name" value="Protein_kinase_ATP_BS"/>
</dbReference>
<feature type="region of interest" description="Disordered" evidence="2">
    <location>
        <begin position="386"/>
        <end position="422"/>
    </location>
</feature>
<feature type="domain" description="Protein kinase" evidence="3">
    <location>
        <begin position="11"/>
        <end position="248"/>
    </location>
</feature>
<evidence type="ECO:0000313" key="5">
    <source>
        <dbReference type="Proteomes" id="UP001382727"/>
    </source>
</evidence>
<reference evidence="4 5" key="1">
    <citation type="submission" date="2024-02" db="EMBL/GenBank/DDBJ databases">
        <title>Janibacter sp. nov., isolated from gut of marine sandworm.</title>
        <authorList>
            <person name="Kim B."/>
            <person name="Jun M.O."/>
            <person name="Shin N.-R."/>
        </authorList>
    </citation>
    <scope>NUCLEOTIDE SEQUENCE [LARGE SCALE GENOMIC DNA]</scope>
    <source>
        <strain evidence="4 5">A1S7</strain>
    </source>
</reference>
<dbReference type="Gene3D" id="1.10.510.10">
    <property type="entry name" value="Transferase(Phosphotransferase) domain 1"/>
    <property type="match status" value="1"/>
</dbReference>
<dbReference type="EMBL" id="CP144913">
    <property type="protein sequence ID" value="WXB77745.1"/>
    <property type="molecule type" value="Genomic_DNA"/>
</dbReference>